<name>E1Y9W3_9BACT</name>
<protein>
    <submittedName>
        <fullName evidence="1">Uncharacterized protein</fullName>
    </submittedName>
</protein>
<evidence type="ECO:0000313" key="1">
    <source>
        <dbReference type="EMBL" id="CBX27357.1"/>
    </source>
</evidence>
<sequence>MNSQNNIITVINLKIILLFLLTFTFADIAFAGQTIDQVREKWVGANINKLIEQHGYPDRSVKAPNGNTVYIVIKNIKKFYPVAVIRQPERKEIDIYNTKTGAYSYGTGTTGSGLTIEHQIKRTECSGYFEVNNENIIVDIKFKGDECPQ</sequence>
<organism evidence="1">
    <name type="scientific">uncultured Desulfobacterium sp</name>
    <dbReference type="NCBI Taxonomy" id="201089"/>
    <lineage>
        <taxon>Bacteria</taxon>
        <taxon>Pseudomonadati</taxon>
        <taxon>Thermodesulfobacteriota</taxon>
        <taxon>Desulfobacteria</taxon>
        <taxon>Desulfobacterales</taxon>
        <taxon>Desulfobacteriaceae</taxon>
        <taxon>Desulfobacterium</taxon>
        <taxon>environmental samples</taxon>
    </lineage>
</organism>
<accession>E1Y9W3</accession>
<dbReference type="EMBL" id="FR695866">
    <property type="protein sequence ID" value="CBX27357.1"/>
    <property type="molecule type" value="Genomic_DNA"/>
</dbReference>
<proteinExistence type="predicted"/>
<gene>
    <name evidence="1" type="ORF">N47_H21790</name>
</gene>
<dbReference type="AlphaFoldDB" id="E1Y9W3"/>
<reference evidence="1" key="1">
    <citation type="journal article" date="2011" name="Environ. Microbiol.">
        <title>Genomic insights into the metabolic potential of the polycyclic aromatic hydrocarbon degrading sulfate-reducing Deltaproteobacterium N47.</title>
        <authorList>
            <person name="Bergmann F."/>
            <person name="Selesi D."/>
            <person name="Weinmaier T."/>
            <person name="Tischler P."/>
            <person name="Rattei T."/>
            <person name="Meckenstock R.U."/>
        </authorList>
    </citation>
    <scope>NUCLEOTIDE SEQUENCE</scope>
</reference>